<feature type="compositionally biased region" description="Basic and acidic residues" evidence="2">
    <location>
        <begin position="1"/>
        <end position="17"/>
    </location>
</feature>
<dbReference type="Pfam" id="PF04677">
    <property type="entry name" value="CwfJ_C_1"/>
    <property type="match status" value="1"/>
</dbReference>
<dbReference type="Pfam" id="PF04676">
    <property type="entry name" value="CwfJ_C_2"/>
    <property type="match status" value="1"/>
</dbReference>
<feature type="compositionally biased region" description="Basic and acidic residues" evidence="2">
    <location>
        <begin position="69"/>
        <end position="86"/>
    </location>
</feature>
<gene>
    <name evidence="5" type="ORF">K402DRAFT_407233</name>
</gene>
<proteinExistence type="inferred from homology"/>
<dbReference type="Proteomes" id="UP000800041">
    <property type="component" value="Unassembled WGS sequence"/>
</dbReference>
<evidence type="ECO:0000259" key="4">
    <source>
        <dbReference type="Pfam" id="PF04677"/>
    </source>
</evidence>
<dbReference type="EMBL" id="ML977179">
    <property type="protein sequence ID" value="KAF1982891.1"/>
    <property type="molecule type" value="Genomic_DNA"/>
</dbReference>
<dbReference type="OrthoDB" id="2113965at2759"/>
<feature type="region of interest" description="Disordered" evidence="2">
    <location>
        <begin position="1"/>
        <end position="160"/>
    </location>
</feature>
<dbReference type="GO" id="GO:0071014">
    <property type="term" value="C:post-mRNA release spliceosomal complex"/>
    <property type="evidence" value="ECO:0007669"/>
    <property type="project" value="TreeGrafter"/>
</dbReference>
<dbReference type="InterPro" id="IPR006767">
    <property type="entry name" value="Cwf19-like_C_dom-2"/>
</dbReference>
<dbReference type="PANTHER" id="PTHR12072:SF5">
    <property type="entry name" value="CWF19-LIKE PROTEIN 2"/>
    <property type="match status" value="1"/>
</dbReference>
<feature type="compositionally biased region" description="Basic and acidic residues" evidence="2">
    <location>
        <begin position="136"/>
        <end position="147"/>
    </location>
</feature>
<dbReference type="InterPro" id="IPR040194">
    <property type="entry name" value="Cwf19-like"/>
</dbReference>
<name>A0A6G1GPN7_9PEZI</name>
<dbReference type="AlphaFoldDB" id="A0A6G1GPN7"/>
<dbReference type="InterPro" id="IPR006768">
    <property type="entry name" value="Cwf19-like_C_dom-1"/>
</dbReference>
<keyword evidence="6" id="KW-1185">Reference proteome</keyword>
<evidence type="ECO:0000313" key="5">
    <source>
        <dbReference type="EMBL" id="KAF1982891.1"/>
    </source>
</evidence>
<evidence type="ECO:0000313" key="6">
    <source>
        <dbReference type="Proteomes" id="UP000800041"/>
    </source>
</evidence>
<reference evidence="5" key="1">
    <citation type="journal article" date="2020" name="Stud. Mycol.">
        <title>101 Dothideomycetes genomes: a test case for predicting lifestyles and emergence of pathogens.</title>
        <authorList>
            <person name="Haridas S."/>
            <person name="Albert R."/>
            <person name="Binder M."/>
            <person name="Bloem J."/>
            <person name="Labutti K."/>
            <person name="Salamov A."/>
            <person name="Andreopoulos B."/>
            <person name="Baker S."/>
            <person name="Barry K."/>
            <person name="Bills G."/>
            <person name="Bluhm B."/>
            <person name="Cannon C."/>
            <person name="Castanera R."/>
            <person name="Culley D."/>
            <person name="Daum C."/>
            <person name="Ezra D."/>
            <person name="Gonzalez J."/>
            <person name="Henrissat B."/>
            <person name="Kuo A."/>
            <person name="Liang C."/>
            <person name="Lipzen A."/>
            <person name="Lutzoni F."/>
            <person name="Magnuson J."/>
            <person name="Mondo S."/>
            <person name="Nolan M."/>
            <person name="Ohm R."/>
            <person name="Pangilinan J."/>
            <person name="Park H.-J."/>
            <person name="Ramirez L."/>
            <person name="Alfaro M."/>
            <person name="Sun H."/>
            <person name="Tritt A."/>
            <person name="Yoshinaga Y."/>
            <person name="Zwiers L.-H."/>
            <person name="Turgeon B."/>
            <person name="Goodwin S."/>
            <person name="Spatafora J."/>
            <person name="Crous P."/>
            <person name="Grigoriev I."/>
        </authorList>
    </citation>
    <scope>NUCLEOTIDE SEQUENCE</scope>
    <source>
        <strain evidence="5">CBS 113979</strain>
    </source>
</reference>
<feature type="domain" description="Cwf19-like protein C-terminal" evidence="3">
    <location>
        <begin position="592"/>
        <end position="689"/>
    </location>
</feature>
<evidence type="ECO:0000256" key="1">
    <source>
        <dbReference type="ARBA" id="ARBA00006795"/>
    </source>
</evidence>
<evidence type="ECO:0008006" key="7">
    <source>
        <dbReference type="Google" id="ProtNLM"/>
    </source>
</evidence>
<comment type="similarity">
    <text evidence="1">Belongs to the CWF19 family.</text>
</comment>
<evidence type="ECO:0000256" key="2">
    <source>
        <dbReference type="SAM" id="MobiDB-lite"/>
    </source>
</evidence>
<dbReference type="PANTHER" id="PTHR12072">
    <property type="entry name" value="CWF19, CELL CYCLE CONTROL PROTEIN"/>
    <property type="match status" value="1"/>
</dbReference>
<feature type="domain" description="Cwf19-like C-terminal" evidence="4">
    <location>
        <begin position="455"/>
        <end position="583"/>
    </location>
</feature>
<feature type="compositionally biased region" description="Basic residues" evidence="2">
    <location>
        <begin position="18"/>
        <end position="51"/>
    </location>
</feature>
<organism evidence="5 6">
    <name type="scientific">Aulographum hederae CBS 113979</name>
    <dbReference type="NCBI Taxonomy" id="1176131"/>
    <lineage>
        <taxon>Eukaryota</taxon>
        <taxon>Fungi</taxon>
        <taxon>Dikarya</taxon>
        <taxon>Ascomycota</taxon>
        <taxon>Pezizomycotina</taxon>
        <taxon>Dothideomycetes</taxon>
        <taxon>Pleosporomycetidae</taxon>
        <taxon>Aulographales</taxon>
        <taxon>Aulographaceae</taxon>
    </lineage>
</organism>
<protein>
    <recommendedName>
        <fullName evidence="7">Cell cycle control protein cwf19</fullName>
    </recommendedName>
</protein>
<dbReference type="GO" id="GO:0000398">
    <property type="term" value="P:mRNA splicing, via spliceosome"/>
    <property type="evidence" value="ECO:0007669"/>
    <property type="project" value="TreeGrafter"/>
</dbReference>
<evidence type="ECO:0000259" key="3">
    <source>
        <dbReference type="Pfam" id="PF04676"/>
    </source>
</evidence>
<accession>A0A6G1GPN7</accession>
<sequence length="701" mass="79665">MTLSDFERELAQEQAKDSRKKKRDRSRSRDRSHRHSKDSDRKRHRHHHSSRHDRDDDEESRHAHKRSRHERDDRGHRESKRTQKQEDGDEEDSNIGKGDANQLLGNDALADELEQPGKTILKRDAWMEEPSAFDVEYVRTRRNEDPKPTTTKSTKADYDLGRSKNELNHALHAAPEDEVPLDAVKEPAQNEVDYEIGDSGSSWRMTKLKGVYRMAKEAGKSVEDVALERYGNLRDFDDAREEEAELDRRDMYGEGYVGKAKPNGEFFQERKLNMGVHRETRVEDQADEKDLPQGKVVQDTRSAGSVPADQNMLNKLKAAMMKAKLRKNPSAAQLEADYNAAVASGTLPTSSTISLTAMDSRAATTRTGEVIALTNKRGLERGLVKENEEMSIDDMVRQEKRTRGHLGGEGQRFADRIAKDTHFDDDLDYMDENADKLAKHVQKSEVNLRNTAIEDYHKTKKALDNCHLCYHEDSNPPKPPVAPVISLATRTYLTLATSPELAPFSAVIVPLEHHRNLVEADDDEWTEVRNFQKALTRFYASLDPPCVPIFYENAARPRKQGHAAVFAVPVPEAKAEMAPAFFKEAILAEAGDWTQHKPVISTENKGKMGMRNSMPKEMGYFHVWFNVDGGLGHVLEDESRWPRGDLFAREVLGSVLGLESWEVKKQGKWEKGDKRIGPFRKKWEPFDWTSVLMDALIAAPA</sequence>